<comment type="function">
    <text evidence="5">This protein binds to the 23S rRNA, and is important in its secondary structure. It is located near the subunit interface in the base of the L7/L12 stalk, and near the tRNA binding site of the peptidyltransferase center.</text>
</comment>
<evidence type="ECO:0000256" key="4">
    <source>
        <dbReference type="RuleBase" id="RU003869"/>
    </source>
</evidence>
<proteinExistence type="inferred from homology"/>
<dbReference type="GO" id="GO:0002181">
    <property type="term" value="P:cytoplasmic translation"/>
    <property type="evidence" value="ECO:0007669"/>
    <property type="project" value="TreeGrafter"/>
</dbReference>
<evidence type="ECO:0000256" key="3">
    <source>
        <dbReference type="ARBA" id="ARBA00035454"/>
    </source>
</evidence>
<protein>
    <recommendedName>
        <fullName evidence="3 5">50S ribosomal protein L6</fullName>
    </recommendedName>
</protein>
<organism evidence="7 8">
    <name type="scientific">Candidatus Mesenet longicola</name>
    <dbReference type="NCBI Taxonomy" id="1892558"/>
    <lineage>
        <taxon>Bacteria</taxon>
        <taxon>Pseudomonadati</taxon>
        <taxon>Pseudomonadota</taxon>
        <taxon>Alphaproteobacteria</taxon>
        <taxon>Rickettsiales</taxon>
        <taxon>Anaplasmataceae</taxon>
        <taxon>Candidatus Mesenet</taxon>
    </lineage>
</organism>
<dbReference type="Pfam" id="PF00347">
    <property type="entry name" value="Ribosomal_L6"/>
    <property type="match status" value="1"/>
</dbReference>
<dbReference type="PIRSF" id="PIRSF002162">
    <property type="entry name" value="Ribosomal_L6"/>
    <property type="match status" value="1"/>
</dbReference>
<dbReference type="PANTHER" id="PTHR11655:SF14">
    <property type="entry name" value="LARGE RIBOSOMAL SUBUNIT PROTEIN UL6M"/>
    <property type="match status" value="1"/>
</dbReference>
<keyword evidence="1 4" id="KW-0689">Ribosomal protein</keyword>
<reference evidence="7 8" key="1">
    <citation type="journal article" date="2021" name="Microb. Ecol.">
        <title>Candidatus Mesenet longicola: Novel Endosymbionts of Brontispa longissima that Induce Cytoplasmic Incompatibility.</title>
        <authorList>
            <person name="Takano S."/>
            <person name="Gotoh Y."/>
            <person name="Hayashi T."/>
        </authorList>
    </citation>
    <scope>NUCLEOTIDE SEQUENCE [LARGE SCALE GENOMIC DNA]</scope>
    <source>
        <strain evidence="7">L5</strain>
    </source>
</reference>
<dbReference type="GO" id="GO:0019843">
    <property type="term" value="F:rRNA binding"/>
    <property type="evidence" value="ECO:0007669"/>
    <property type="project" value="UniProtKB-KW"/>
</dbReference>
<dbReference type="PRINTS" id="PR00059">
    <property type="entry name" value="RIBOSOMALL6"/>
</dbReference>
<dbReference type="EMBL" id="BNGU01000004">
    <property type="protein sequence ID" value="GHM59165.1"/>
    <property type="molecule type" value="Genomic_DNA"/>
</dbReference>
<dbReference type="PANTHER" id="PTHR11655">
    <property type="entry name" value="60S/50S RIBOSOMAL PROTEIN L6/L9"/>
    <property type="match status" value="1"/>
</dbReference>
<evidence type="ECO:0000313" key="8">
    <source>
        <dbReference type="Proteomes" id="UP000637906"/>
    </source>
</evidence>
<dbReference type="InterPro" id="IPR020040">
    <property type="entry name" value="Ribosomal_uL6_a/b-dom"/>
</dbReference>
<gene>
    <name evidence="7" type="primary">rplF</name>
    <name evidence="7" type="ORF">sL5_01580</name>
</gene>
<dbReference type="GO" id="GO:0022625">
    <property type="term" value="C:cytosolic large ribosomal subunit"/>
    <property type="evidence" value="ECO:0007669"/>
    <property type="project" value="TreeGrafter"/>
</dbReference>
<comment type="caution">
    <text evidence="7">The sequence shown here is derived from an EMBL/GenBank/DDBJ whole genome shotgun (WGS) entry which is preliminary data.</text>
</comment>
<evidence type="ECO:0000256" key="2">
    <source>
        <dbReference type="ARBA" id="ARBA00023274"/>
    </source>
</evidence>
<dbReference type="InterPro" id="IPR036789">
    <property type="entry name" value="Ribosomal_uL6-like_a/b-dom_sf"/>
</dbReference>
<dbReference type="InterPro" id="IPR019906">
    <property type="entry name" value="Ribosomal_uL6_bac-type"/>
</dbReference>
<keyword evidence="5" id="KW-0699">rRNA-binding</keyword>
<feature type="domain" description="Large ribosomal subunit protein uL6 alpha-beta" evidence="6">
    <location>
        <begin position="93"/>
        <end position="163"/>
    </location>
</feature>
<evidence type="ECO:0000313" key="7">
    <source>
        <dbReference type="EMBL" id="GHM59165.1"/>
    </source>
</evidence>
<keyword evidence="5" id="KW-0694">RNA-binding</keyword>
<dbReference type="AlphaFoldDB" id="A0A8J3MNR6"/>
<dbReference type="SUPFAM" id="SSF56053">
    <property type="entry name" value="Ribosomal protein L6"/>
    <property type="match status" value="2"/>
</dbReference>
<keyword evidence="2 4" id="KW-0687">Ribonucleoprotein</keyword>
<evidence type="ECO:0000256" key="1">
    <source>
        <dbReference type="ARBA" id="ARBA00022980"/>
    </source>
</evidence>
<sequence>MSRVNLVPIIIPDSIELKCYDNKLLFQNSTWKREFVLNSSILYKCDGNKLLLSIDKNNFDKKNNALLGTYVSNINNFIHGVTKGFSLCLEINGIGYKAECNGKYLILSLGFSHDLIYRISENIKCECIKQDIVITGVDKQKIHMTASDLCKIRKFNPYKGKGIVLKGKTMLRKETSKKK</sequence>
<dbReference type="Gene3D" id="3.90.930.12">
    <property type="entry name" value="Ribosomal protein L6, alpha-beta domain"/>
    <property type="match status" value="2"/>
</dbReference>
<dbReference type="Proteomes" id="UP000637906">
    <property type="component" value="Unassembled WGS sequence"/>
</dbReference>
<keyword evidence="8" id="KW-1185">Reference proteome</keyword>
<evidence type="ECO:0000259" key="6">
    <source>
        <dbReference type="Pfam" id="PF00347"/>
    </source>
</evidence>
<name>A0A8J3MNR6_9RICK</name>
<evidence type="ECO:0000256" key="5">
    <source>
        <dbReference type="RuleBase" id="RU003870"/>
    </source>
</evidence>
<dbReference type="GO" id="GO:0003735">
    <property type="term" value="F:structural constituent of ribosome"/>
    <property type="evidence" value="ECO:0007669"/>
    <property type="project" value="InterPro"/>
</dbReference>
<accession>A0A8J3MNR6</accession>
<dbReference type="InterPro" id="IPR000702">
    <property type="entry name" value="Ribosomal_uL6-like"/>
</dbReference>
<comment type="similarity">
    <text evidence="4">Belongs to the universal ribosomal protein uL6 family.</text>
</comment>